<evidence type="ECO:0000256" key="1">
    <source>
        <dbReference type="SAM" id="MobiDB-lite"/>
    </source>
</evidence>
<accession>A0A381U708</accession>
<protein>
    <submittedName>
        <fullName evidence="2">Uncharacterized protein</fullName>
    </submittedName>
</protein>
<proteinExistence type="predicted"/>
<dbReference type="EMBL" id="UINC01005862">
    <property type="protein sequence ID" value="SVA24022.1"/>
    <property type="molecule type" value="Genomic_DNA"/>
</dbReference>
<dbReference type="AlphaFoldDB" id="A0A381U708"/>
<feature type="region of interest" description="Disordered" evidence="1">
    <location>
        <begin position="118"/>
        <end position="138"/>
    </location>
</feature>
<sequence length="138" mass="15891">MLNRFSETAALHVSYQRELHLNNRNYKPGLKGRLDQYLSNPLLNSQGDTSKHHQTVITCYSYLCPFSRKCSTKTQRPSKVSIRKCLRFLPDETKPIGTLSELALDLLSATEQRGEKLSNRTKSILDQYRPNGPLRQRL</sequence>
<reference evidence="2" key="1">
    <citation type="submission" date="2018-05" db="EMBL/GenBank/DDBJ databases">
        <authorList>
            <person name="Lanie J.A."/>
            <person name="Ng W.-L."/>
            <person name="Kazmierczak K.M."/>
            <person name="Andrzejewski T.M."/>
            <person name="Davidsen T.M."/>
            <person name="Wayne K.J."/>
            <person name="Tettelin H."/>
            <person name="Glass J.I."/>
            <person name="Rusch D."/>
            <person name="Podicherti R."/>
            <person name="Tsui H.-C.T."/>
            <person name="Winkler M.E."/>
        </authorList>
    </citation>
    <scope>NUCLEOTIDE SEQUENCE</scope>
</reference>
<name>A0A381U708_9ZZZZ</name>
<evidence type="ECO:0000313" key="2">
    <source>
        <dbReference type="EMBL" id="SVA24022.1"/>
    </source>
</evidence>
<organism evidence="2">
    <name type="scientific">marine metagenome</name>
    <dbReference type="NCBI Taxonomy" id="408172"/>
    <lineage>
        <taxon>unclassified sequences</taxon>
        <taxon>metagenomes</taxon>
        <taxon>ecological metagenomes</taxon>
    </lineage>
</organism>
<gene>
    <name evidence="2" type="ORF">METZ01_LOCUS76876</name>
</gene>